<dbReference type="AlphaFoldDB" id="A0A8S3E356"/>
<evidence type="ECO:0000256" key="1">
    <source>
        <dbReference type="ARBA" id="ARBA00004430"/>
    </source>
</evidence>
<dbReference type="EMBL" id="CAJOBJ010217152">
    <property type="protein sequence ID" value="CAF5024694.1"/>
    <property type="molecule type" value="Genomic_DNA"/>
</dbReference>
<dbReference type="InterPro" id="IPR006802">
    <property type="entry name" value="Radial_spoke"/>
</dbReference>
<evidence type="ECO:0000313" key="8">
    <source>
        <dbReference type="EMBL" id="CAF5024694.1"/>
    </source>
</evidence>
<dbReference type="Proteomes" id="UP000681720">
    <property type="component" value="Unassembled WGS sequence"/>
</dbReference>
<evidence type="ECO:0000313" key="7">
    <source>
        <dbReference type="EMBL" id="CAF4974986.1"/>
    </source>
</evidence>
<evidence type="ECO:0000313" key="9">
    <source>
        <dbReference type="Proteomes" id="UP000681720"/>
    </source>
</evidence>
<comment type="subcellular location">
    <subcellularLocation>
        <location evidence="1">Cytoplasm</location>
        <location evidence="1">Cytoskeleton</location>
        <location evidence="1">Cilium axoneme</location>
    </subcellularLocation>
</comment>
<feature type="compositionally biased region" description="Acidic residues" evidence="6">
    <location>
        <begin position="184"/>
        <end position="216"/>
    </location>
</feature>
<keyword evidence="4" id="KW-0206">Cytoskeleton</keyword>
<dbReference type="PANTHER" id="PTHR13159:SF0">
    <property type="entry name" value="RADIAL SPOKE HEAD 6 HOMOLOG A"/>
    <property type="match status" value="1"/>
</dbReference>
<dbReference type="GO" id="GO:0035082">
    <property type="term" value="P:axoneme assembly"/>
    <property type="evidence" value="ECO:0007669"/>
    <property type="project" value="TreeGrafter"/>
</dbReference>
<feature type="region of interest" description="Disordered" evidence="6">
    <location>
        <begin position="1"/>
        <end position="21"/>
    </location>
</feature>
<organism evidence="8 9">
    <name type="scientific">Rotaria magnacalcarata</name>
    <dbReference type="NCBI Taxonomy" id="392030"/>
    <lineage>
        <taxon>Eukaryota</taxon>
        <taxon>Metazoa</taxon>
        <taxon>Spiralia</taxon>
        <taxon>Gnathifera</taxon>
        <taxon>Rotifera</taxon>
        <taxon>Eurotatoria</taxon>
        <taxon>Bdelloidea</taxon>
        <taxon>Philodinida</taxon>
        <taxon>Philodinidae</taxon>
        <taxon>Rotaria</taxon>
    </lineage>
</organism>
<gene>
    <name evidence="7" type="ORF">BYL167_LOCUS54700</name>
    <name evidence="8" type="ORF">GIL414_LOCUS58574</name>
</gene>
<dbReference type="CDD" id="cd22963">
    <property type="entry name" value="DD_CrRSP4-like"/>
    <property type="match status" value="1"/>
</dbReference>
<protein>
    <submittedName>
        <fullName evidence="8">Uncharacterized protein</fullName>
    </submittedName>
</protein>
<dbReference type="Proteomes" id="UP000681967">
    <property type="component" value="Unassembled WGS sequence"/>
</dbReference>
<evidence type="ECO:0000256" key="4">
    <source>
        <dbReference type="ARBA" id="ARBA00023212"/>
    </source>
</evidence>
<keyword evidence="3" id="KW-0969">Cilium</keyword>
<accession>A0A8S3E356</accession>
<reference evidence="8" key="1">
    <citation type="submission" date="2021-02" db="EMBL/GenBank/DDBJ databases">
        <authorList>
            <person name="Nowell W R."/>
        </authorList>
    </citation>
    <scope>NUCLEOTIDE SEQUENCE</scope>
</reference>
<dbReference type="Pfam" id="PF04712">
    <property type="entry name" value="Radial_spoke"/>
    <property type="match status" value="1"/>
</dbReference>
<keyword evidence="2" id="KW-0963">Cytoplasm</keyword>
<dbReference type="EMBL" id="CAJOBH010195702">
    <property type="protein sequence ID" value="CAF4974986.1"/>
    <property type="molecule type" value="Genomic_DNA"/>
</dbReference>
<sequence>MSATHYQNHSEDQRRMRSPEGFDMEKHFNDAKSYITSTAGKDGVNLYDHLVKCVSRLLTEQPRDSVTIFEDVSKLARSQQVKPQEEPAENTEHILAEEQKPLFEKSDNAEELDDEALQSPLPHILEQAYYFEQAGIGLGRDETYRIWLALKQLVDKGQYEKVRFWGKIVGTEKNYYIAEVEQNAEEEADDDDGNEETSENDDAKDADDEEGEGEEDPLPKSTYKAPPPVPKEDRGTGVNKHTYYVCNHRKFFFYI</sequence>
<comment type="caution">
    <text evidence="8">The sequence shown here is derived from an EMBL/GenBank/DDBJ whole genome shotgun (WGS) entry which is preliminary data.</text>
</comment>
<feature type="region of interest" description="Disordered" evidence="6">
    <location>
        <begin position="184"/>
        <end position="238"/>
    </location>
</feature>
<evidence type="ECO:0000256" key="6">
    <source>
        <dbReference type="SAM" id="MobiDB-lite"/>
    </source>
</evidence>
<evidence type="ECO:0000256" key="3">
    <source>
        <dbReference type="ARBA" id="ARBA00023069"/>
    </source>
</evidence>
<proteinExistence type="predicted"/>
<dbReference type="PANTHER" id="PTHR13159">
    <property type="entry name" value="RADIAL SPOKEHEAD-RELATED"/>
    <property type="match status" value="1"/>
</dbReference>
<evidence type="ECO:0000256" key="5">
    <source>
        <dbReference type="ARBA" id="ARBA00023273"/>
    </source>
</evidence>
<name>A0A8S3E356_9BILA</name>
<dbReference type="GO" id="GO:0001534">
    <property type="term" value="C:radial spoke"/>
    <property type="evidence" value="ECO:0007669"/>
    <property type="project" value="InterPro"/>
</dbReference>
<dbReference type="GO" id="GO:0060294">
    <property type="term" value="P:cilium movement involved in cell motility"/>
    <property type="evidence" value="ECO:0007669"/>
    <property type="project" value="InterPro"/>
</dbReference>
<keyword evidence="5" id="KW-0966">Cell projection</keyword>
<feature type="compositionally biased region" description="Basic and acidic residues" evidence="6">
    <location>
        <begin position="8"/>
        <end position="21"/>
    </location>
</feature>
<evidence type="ECO:0000256" key="2">
    <source>
        <dbReference type="ARBA" id="ARBA00022490"/>
    </source>
</evidence>